<dbReference type="Proteomes" id="UP000823615">
    <property type="component" value="Unassembled WGS sequence"/>
</dbReference>
<evidence type="ECO:0000259" key="1">
    <source>
        <dbReference type="Pfam" id="PF03008"/>
    </source>
</evidence>
<proteinExistence type="predicted"/>
<reference evidence="2" key="2">
    <citation type="journal article" date="2021" name="PeerJ">
        <title>Extensive microbial diversity within the chicken gut microbiome revealed by metagenomics and culture.</title>
        <authorList>
            <person name="Gilroy R."/>
            <person name="Ravi A."/>
            <person name="Getino M."/>
            <person name="Pursley I."/>
            <person name="Horton D.L."/>
            <person name="Alikhan N.F."/>
            <person name="Baker D."/>
            <person name="Gharbi K."/>
            <person name="Hall N."/>
            <person name="Watson M."/>
            <person name="Adriaenssens E.M."/>
            <person name="Foster-Nyarko E."/>
            <person name="Jarju S."/>
            <person name="Secka A."/>
            <person name="Antonio M."/>
            <person name="Oren A."/>
            <person name="Chaudhuri R.R."/>
            <person name="La Ragione R."/>
            <person name="Hildebrand F."/>
            <person name="Pallen M.J."/>
        </authorList>
    </citation>
    <scope>NUCLEOTIDE SEQUENCE</scope>
    <source>
        <strain evidence="2">7293</strain>
    </source>
</reference>
<name>A0A9D9E1J7_9SPIO</name>
<dbReference type="EMBL" id="JADIMT010000088">
    <property type="protein sequence ID" value="MBO8436798.1"/>
    <property type="molecule type" value="Genomic_DNA"/>
</dbReference>
<protein>
    <recommendedName>
        <fullName evidence="1">DUF234 domain-containing protein</fullName>
    </recommendedName>
</protein>
<comment type="caution">
    <text evidence="2">The sequence shown here is derived from an EMBL/GenBank/DDBJ whole genome shotgun (WGS) entry which is preliminary data.</text>
</comment>
<evidence type="ECO:0000313" key="2">
    <source>
        <dbReference type="EMBL" id="MBO8436798.1"/>
    </source>
</evidence>
<sequence>MLGEDEVYRLFIEPSLDTWVSYRFEEIVRSYFSRRVMKGLEKNILDIGLYWYNDKKSKTNEEFDCVLAHSEGYEVIEVKYLSGKMTEALAREEEQKIRRTEGLRISGLGFVSIEGFEFNNMAGYRLISGDDLFSNELK</sequence>
<dbReference type="InterPro" id="IPR004256">
    <property type="entry name" value="DUF234"/>
</dbReference>
<dbReference type="Pfam" id="PF03008">
    <property type="entry name" value="DUF234"/>
    <property type="match status" value="1"/>
</dbReference>
<dbReference type="AlphaFoldDB" id="A0A9D9E1J7"/>
<evidence type="ECO:0000313" key="3">
    <source>
        <dbReference type="Proteomes" id="UP000823615"/>
    </source>
</evidence>
<accession>A0A9D9E1J7</accession>
<organism evidence="2 3">
    <name type="scientific">Candidatus Ornithospirochaeta stercoripullorum</name>
    <dbReference type="NCBI Taxonomy" id="2840899"/>
    <lineage>
        <taxon>Bacteria</taxon>
        <taxon>Pseudomonadati</taxon>
        <taxon>Spirochaetota</taxon>
        <taxon>Spirochaetia</taxon>
        <taxon>Spirochaetales</taxon>
        <taxon>Spirochaetaceae</taxon>
        <taxon>Spirochaetaceae incertae sedis</taxon>
        <taxon>Candidatus Ornithospirochaeta</taxon>
    </lineage>
</organism>
<feature type="domain" description="DUF234" evidence="1">
    <location>
        <begin position="5"/>
        <end position="82"/>
    </location>
</feature>
<reference evidence="2" key="1">
    <citation type="submission" date="2020-10" db="EMBL/GenBank/DDBJ databases">
        <authorList>
            <person name="Gilroy R."/>
        </authorList>
    </citation>
    <scope>NUCLEOTIDE SEQUENCE</scope>
    <source>
        <strain evidence="2">7293</strain>
    </source>
</reference>
<gene>
    <name evidence="2" type="ORF">IAA97_07470</name>
</gene>